<feature type="compositionally biased region" description="Basic and acidic residues" evidence="1">
    <location>
        <begin position="174"/>
        <end position="191"/>
    </location>
</feature>
<sequence>MLIVGTTLMAEQNLSTLDHVLSSRPTHHPISFHLHLTIPPHHTCIPYSTIHCITILQNQISKDWSRRLQTENASRPRNGRPRNIVPRAASGHTVIRPERTAELTYRPGKHQPAVDHPKSRLRPRTTAPREQGGIASRPCAQPCHTHDPSVRSGRLVSRPAEPSTKSSVRPNPTNERKSLGHDRPDRADSRSHPIAGRTSRPTSERSGRPEAVFEARFTRFKPNYMADLLDLGLAALQLRAI</sequence>
<dbReference type="EMBL" id="CACVBM020000854">
    <property type="protein sequence ID" value="CAA7023996.1"/>
    <property type="molecule type" value="Genomic_DNA"/>
</dbReference>
<evidence type="ECO:0000256" key="1">
    <source>
        <dbReference type="SAM" id="MobiDB-lite"/>
    </source>
</evidence>
<proteinExistence type="predicted"/>
<feature type="compositionally biased region" description="Polar residues" evidence="1">
    <location>
        <begin position="163"/>
        <end position="173"/>
    </location>
</feature>
<keyword evidence="3" id="KW-1185">Reference proteome</keyword>
<reference evidence="2" key="1">
    <citation type="submission" date="2020-01" db="EMBL/GenBank/DDBJ databases">
        <authorList>
            <person name="Mishra B."/>
        </authorList>
    </citation>
    <scope>NUCLEOTIDE SEQUENCE [LARGE SCALE GENOMIC DNA]</scope>
</reference>
<comment type="caution">
    <text evidence="2">The sequence shown here is derived from an EMBL/GenBank/DDBJ whole genome shotgun (WGS) entry which is preliminary data.</text>
</comment>
<organism evidence="2 3">
    <name type="scientific">Microthlaspi erraticum</name>
    <dbReference type="NCBI Taxonomy" id="1685480"/>
    <lineage>
        <taxon>Eukaryota</taxon>
        <taxon>Viridiplantae</taxon>
        <taxon>Streptophyta</taxon>
        <taxon>Embryophyta</taxon>
        <taxon>Tracheophyta</taxon>
        <taxon>Spermatophyta</taxon>
        <taxon>Magnoliopsida</taxon>
        <taxon>eudicotyledons</taxon>
        <taxon>Gunneridae</taxon>
        <taxon>Pentapetalae</taxon>
        <taxon>rosids</taxon>
        <taxon>malvids</taxon>
        <taxon>Brassicales</taxon>
        <taxon>Brassicaceae</taxon>
        <taxon>Coluteocarpeae</taxon>
        <taxon>Microthlaspi</taxon>
    </lineage>
</organism>
<dbReference type="Proteomes" id="UP000467841">
    <property type="component" value="Unassembled WGS sequence"/>
</dbReference>
<evidence type="ECO:0000313" key="2">
    <source>
        <dbReference type="EMBL" id="CAA7023996.1"/>
    </source>
</evidence>
<dbReference type="AlphaFoldDB" id="A0A6D2IAY4"/>
<evidence type="ECO:0000313" key="3">
    <source>
        <dbReference type="Proteomes" id="UP000467841"/>
    </source>
</evidence>
<feature type="region of interest" description="Disordered" evidence="1">
    <location>
        <begin position="68"/>
        <end position="210"/>
    </location>
</feature>
<accession>A0A6D2IAY4</accession>
<protein>
    <submittedName>
        <fullName evidence="2">Uncharacterized protein</fullName>
    </submittedName>
</protein>
<gene>
    <name evidence="2" type="ORF">MERR_LOCUS11231</name>
</gene>
<name>A0A6D2IAY4_9BRAS</name>